<keyword evidence="5" id="KW-0418">Kinase</keyword>
<gene>
    <name evidence="8" type="ORF">H6H04_03225</name>
</gene>
<evidence type="ECO:0000256" key="3">
    <source>
        <dbReference type="ARBA" id="ARBA00022553"/>
    </source>
</evidence>
<dbReference type="Pfam" id="PF00512">
    <property type="entry name" value="HisKA"/>
    <property type="match status" value="1"/>
</dbReference>
<dbReference type="Proteomes" id="UP000607435">
    <property type="component" value="Unassembled WGS sequence"/>
</dbReference>
<dbReference type="InterPro" id="IPR003594">
    <property type="entry name" value="HATPase_dom"/>
</dbReference>
<evidence type="ECO:0000256" key="2">
    <source>
        <dbReference type="ARBA" id="ARBA00012438"/>
    </source>
</evidence>
<sequence>MNSLLKRQLRKYLSEELKSSEELKTFLAAVDRSYNNFDEQSAMIQRAMSISSDELYSANRKLQAEAKEQKELIDKLKEVINTLKFYNLKDDEKANAIELTSSDLVDFIDNQAKEIIEMNKQKESLLNELAYQNQELSDYAHMVSHDLKSPLRSIDTLTAWLKEDYKDVFDANGEKTLGLIRTNVEKMDTLINGILEYSTIGKNQIEVYDVDINKLVDNILSIIQVPEHISITRSALPIIKGDKYRLQQLFQNLIGNAIAYNDKENGTVEINAEDKGKFWEFSIKDNGKGIEEVYFEKIFKTFEKLDNNGVSTGIGLSIVKKIVDLYGGKIWLTSKLNEGTTFYFTLKKQPNGTA</sequence>
<dbReference type="SUPFAM" id="SSF47384">
    <property type="entry name" value="Homodimeric domain of signal transducing histidine kinase"/>
    <property type="match status" value="1"/>
</dbReference>
<dbReference type="InterPro" id="IPR004358">
    <property type="entry name" value="Sig_transdc_His_kin-like_C"/>
</dbReference>
<feature type="coiled-coil region" evidence="6">
    <location>
        <begin position="108"/>
        <end position="135"/>
    </location>
</feature>
<dbReference type="SMART" id="SM00387">
    <property type="entry name" value="HATPase_c"/>
    <property type="match status" value="1"/>
</dbReference>
<evidence type="ECO:0000313" key="8">
    <source>
        <dbReference type="EMBL" id="MBC3845381.1"/>
    </source>
</evidence>
<dbReference type="InterPro" id="IPR036097">
    <property type="entry name" value="HisK_dim/P_sf"/>
</dbReference>
<keyword evidence="3" id="KW-0597">Phosphoprotein</keyword>
<dbReference type="InterPro" id="IPR005467">
    <property type="entry name" value="His_kinase_dom"/>
</dbReference>
<dbReference type="PRINTS" id="PR00344">
    <property type="entry name" value="BCTRLSENSOR"/>
</dbReference>
<proteinExistence type="predicted"/>
<dbReference type="SMART" id="SM00388">
    <property type="entry name" value="HisKA"/>
    <property type="match status" value="1"/>
</dbReference>
<feature type="domain" description="Histidine kinase" evidence="7">
    <location>
        <begin position="142"/>
        <end position="350"/>
    </location>
</feature>
<evidence type="ECO:0000259" key="7">
    <source>
        <dbReference type="PROSITE" id="PS50109"/>
    </source>
</evidence>
<evidence type="ECO:0000256" key="1">
    <source>
        <dbReference type="ARBA" id="ARBA00000085"/>
    </source>
</evidence>
<accession>A0ABR6XY34</accession>
<keyword evidence="4" id="KW-0808">Transferase</keyword>
<organism evidence="8 9">
    <name type="scientific">Winogradskyella echinorum</name>
    <dbReference type="NCBI Taxonomy" id="538189"/>
    <lineage>
        <taxon>Bacteria</taxon>
        <taxon>Pseudomonadati</taxon>
        <taxon>Bacteroidota</taxon>
        <taxon>Flavobacteriia</taxon>
        <taxon>Flavobacteriales</taxon>
        <taxon>Flavobacteriaceae</taxon>
        <taxon>Winogradskyella</taxon>
    </lineage>
</organism>
<dbReference type="RefSeq" id="WP_186844492.1">
    <property type="nucleotide sequence ID" value="NZ_JACOME010000001.1"/>
</dbReference>
<dbReference type="Gene3D" id="1.10.287.130">
    <property type="match status" value="1"/>
</dbReference>
<dbReference type="Gene3D" id="3.30.565.10">
    <property type="entry name" value="Histidine kinase-like ATPase, C-terminal domain"/>
    <property type="match status" value="1"/>
</dbReference>
<dbReference type="PROSITE" id="PS50109">
    <property type="entry name" value="HIS_KIN"/>
    <property type="match status" value="1"/>
</dbReference>
<dbReference type="EC" id="2.7.13.3" evidence="2"/>
<dbReference type="SUPFAM" id="SSF55874">
    <property type="entry name" value="ATPase domain of HSP90 chaperone/DNA topoisomerase II/histidine kinase"/>
    <property type="match status" value="1"/>
</dbReference>
<dbReference type="InterPro" id="IPR050351">
    <property type="entry name" value="BphY/WalK/GraS-like"/>
</dbReference>
<evidence type="ECO:0000256" key="5">
    <source>
        <dbReference type="ARBA" id="ARBA00022777"/>
    </source>
</evidence>
<dbReference type="PANTHER" id="PTHR42878:SF15">
    <property type="entry name" value="BACTERIOPHYTOCHROME"/>
    <property type="match status" value="1"/>
</dbReference>
<dbReference type="PANTHER" id="PTHR42878">
    <property type="entry name" value="TWO-COMPONENT HISTIDINE KINASE"/>
    <property type="match status" value="1"/>
</dbReference>
<evidence type="ECO:0000256" key="6">
    <source>
        <dbReference type="SAM" id="Coils"/>
    </source>
</evidence>
<comment type="caution">
    <text evidence="8">The sequence shown here is derived from an EMBL/GenBank/DDBJ whole genome shotgun (WGS) entry which is preliminary data.</text>
</comment>
<dbReference type="InterPro" id="IPR036890">
    <property type="entry name" value="HATPase_C_sf"/>
</dbReference>
<keyword evidence="9" id="KW-1185">Reference proteome</keyword>
<name>A0ABR6XY34_9FLAO</name>
<dbReference type="CDD" id="cd00082">
    <property type="entry name" value="HisKA"/>
    <property type="match status" value="1"/>
</dbReference>
<keyword evidence="6" id="KW-0175">Coiled coil</keyword>
<comment type="catalytic activity">
    <reaction evidence="1">
        <text>ATP + protein L-histidine = ADP + protein N-phospho-L-histidine.</text>
        <dbReference type="EC" id="2.7.13.3"/>
    </reaction>
</comment>
<dbReference type="EMBL" id="JACOME010000001">
    <property type="protein sequence ID" value="MBC3845381.1"/>
    <property type="molecule type" value="Genomic_DNA"/>
</dbReference>
<evidence type="ECO:0000256" key="4">
    <source>
        <dbReference type="ARBA" id="ARBA00022679"/>
    </source>
</evidence>
<protein>
    <recommendedName>
        <fullName evidence="2">histidine kinase</fullName>
        <ecNumber evidence="2">2.7.13.3</ecNumber>
    </recommendedName>
</protein>
<evidence type="ECO:0000313" key="9">
    <source>
        <dbReference type="Proteomes" id="UP000607435"/>
    </source>
</evidence>
<feature type="coiled-coil region" evidence="6">
    <location>
        <begin position="52"/>
        <end position="79"/>
    </location>
</feature>
<dbReference type="InterPro" id="IPR003661">
    <property type="entry name" value="HisK_dim/P_dom"/>
</dbReference>
<reference evidence="8 9" key="1">
    <citation type="submission" date="2020-08" db="EMBL/GenBank/DDBJ databases">
        <title>Winogradskyella ouciana sp. nov., isolated from the hadal seawater of the Mariana Trench.</title>
        <authorList>
            <person name="He X."/>
        </authorList>
    </citation>
    <scope>NUCLEOTIDE SEQUENCE [LARGE SCALE GENOMIC DNA]</scope>
    <source>
        <strain evidence="8 9">KCTC 22026</strain>
    </source>
</reference>
<dbReference type="Pfam" id="PF02518">
    <property type="entry name" value="HATPase_c"/>
    <property type="match status" value="1"/>
</dbReference>